<evidence type="ECO:0000313" key="2">
    <source>
        <dbReference type="Proteomes" id="UP000433050"/>
    </source>
</evidence>
<dbReference type="InterPro" id="IPR046164">
    <property type="entry name" value="DUF6166"/>
</dbReference>
<dbReference type="RefSeq" id="WP_144343756.1">
    <property type="nucleotide sequence ID" value="NZ_CACSAS010000001.1"/>
</dbReference>
<dbReference type="EMBL" id="CACSAS010000001">
    <property type="protein sequence ID" value="CAA0085699.1"/>
    <property type="molecule type" value="Genomic_DNA"/>
</dbReference>
<name>A0A5S9N8M1_9HYPH</name>
<proteinExistence type="predicted"/>
<dbReference type="Proteomes" id="UP000433050">
    <property type="component" value="Unassembled WGS sequence"/>
</dbReference>
<keyword evidence="2" id="KW-1185">Reference proteome</keyword>
<gene>
    <name evidence="1" type="ORF">STARVERO_00059</name>
</gene>
<reference evidence="1 2" key="1">
    <citation type="submission" date="2019-12" db="EMBL/GenBank/DDBJ databases">
        <authorList>
            <person name="Reyes-Prieto M."/>
        </authorList>
    </citation>
    <scope>NUCLEOTIDE SEQUENCE [LARGE SCALE GENOMIC DNA]</scope>
    <source>
        <strain evidence="1">HF14-78462</strain>
    </source>
</reference>
<organism evidence="1 2">
    <name type="scientific">Starkeya nomas</name>
    <dbReference type="NCBI Taxonomy" id="2666134"/>
    <lineage>
        <taxon>Bacteria</taxon>
        <taxon>Pseudomonadati</taxon>
        <taxon>Pseudomonadota</taxon>
        <taxon>Alphaproteobacteria</taxon>
        <taxon>Hyphomicrobiales</taxon>
        <taxon>Xanthobacteraceae</taxon>
        <taxon>Starkeya</taxon>
    </lineage>
</organism>
<protein>
    <submittedName>
        <fullName evidence="1">Uncharacterized protein</fullName>
    </submittedName>
</protein>
<dbReference type="Pfam" id="PF19663">
    <property type="entry name" value="DUF6166"/>
    <property type="match status" value="1"/>
</dbReference>
<accession>A0A5S9N8M1</accession>
<sequence length="98" mass="10813">MKTYRGDRTIDGVLVTVDGVPLPERTDIREISRDGFEWSYEGIAPAQLALAMLADHFGAAEPALTNHERFMRDVVANFGNEWEFTSADIDAALTARAA</sequence>
<dbReference type="AlphaFoldDB" id="A0A5S9N8M1"/>
<evidence type="ECO:0000313" key="1">
    <source>
        <dbReference type="EMBL" id="CAA0085699.1"/>
    </source>
</evidence>